<evidence type="ECO:0000259" key="2">
    <source>
        <dbReference type="Pfam" id="PF07238"/>
    </source>
</evidence>
<feature type="domain" description="PilZ" evidence="2">
    <location>
        <begin position="19"/>
        <end position="102"/>
    </location>
</feature>
<gene>
    <name evidence="3" type="ORF">KOF26_00475</name>
</gene>
<accession>A0ABS6BDC5</accession>
<keyword evidence="4" id="KW-1185">Reference proteome</keyword>
<dbReference type="EMBL" id="JAHKRT010000001">
    <property type="protein sequence ID" value="MBU3076325.1"/>
    <property type="molecule type" value="Genomic_DNA"/>
</dbReference>
<proteinExistence type="predicted"/>
<reference evidence="3 4" key="1">
    <citation type="submission" date="2021-06" db="EMBL/GenBank/DDBJ databases">
        <title>Sphingomonas sp. XMGL2, whole genome shotgun sequencing project.</title>
        <authorList>
            <person name="Zhao G."/>
            <person name="Shen L."/>
        </authorList>
    </citation>
    <scope>NUCLEOTIDE SEQUENCE [LARGE SCALE GENOMIC DNA]</scope>
    <source>
        <strain evidence="3 4">XMGL2</strain>
    </source>
</reference>
<sequence length="135" mass="14208">MDAPAGSGAAQGHSEGGDKRASARDSVLRLWTLRVEGDAGAAPISIRVRNISAGGLMAECDHLFTPAERVALEVSGVGLVRGMIAWSDEDCVGIAFDRAINPKAARRPIGGGMMTSTIQAVPRMARRPRMPRVNS</sequence>
<evidence type="ECO:0000313" key="4">
    <source>
        <dbReference type="Proteomes" id="UP000776276"/>
    </source>
</evidence>
<organism evidence="3 4">
    <name type="scientific">Sphingomonas quercus</name>
    <dbReference type="NCBI Taxonomy" id="2842451"/>
    <lineage>
        <taxon>Bacteria</taxon>
        <taxon>Pseudomonadati</taxon>
        <taxon>Pseudomonadota</taxon>
        <taxon>Alphaproteobacteria</taxon>
        <taxon>Sphingomonadales</taxon>
        <taxon>Sphingomonadaceae</taxon>
        <taxon>Sphingomonas</taxon>
    </lineage>
</organism>
<evidence type="ECO:0000313" key="3">
    <source>
        <dbReference type="EMBL" id="MBU3076325.1"/>
    </source>
</evidence>
<comment type="caution">
    <text evidence="3">The sequence shown here is derived from an EMBL/GenBank/DDBJ whole genome shotgun (WGS) entry which is preliminary data.</text>
</comment>
<name>A0ABS6BDC5_9SPHN</name>
<dbReference type="Proteomes" id="UP000776276">
    <property type="component" value="Unassembled WGS sequence"/>
</dbReference>
<dbReference type="InterPro" id="IPR009875">
    <property type="entry name" value="PilZ_domain"/>
</dbReference>
<dbReference type="RefSeq" id="WP_216318303.1">
    <property type="nucleotide sequence ID" value="NZ_JAHKRT010000001.1"/>
</dbReference>
<evidence type="ECO:0000256" key="1">
    <source>
        <dbReference type="SAM" id="MobiDB-lite"/>
    </source>
</evidence>
<protein>
    <submittedName>
        <fullName evidence="3">PilZ domain-containing protein</fullName>
    </submittedName>
</protein>
<dbReference type="Pfam" id="PF07238">
    <property type="entry name" value="PilZ"/>
    <property type="match status" value="1"/>
</dbReference>
<feature type="region of interest" description="Disordered" evidence="1">
    <location>
        <begin position="1"/>
        <end position="21"/>
    </location>
</feature>